<feature type="signal peptide" evidence="2">
    <location>
        <begin position="1"/>
        <end position="22"/>
    </location>
</feature>
<evidence type="ECO:0000256" key="1">
    <source>
        <dbReference type="SAM" id="MobiDB-lite"/>
    </source>
</evidence>
<evidence type="ECO:0000256" key="2">
    <source>
        <dbReference type="SAM" id="SignalP"/>
    </source>
</evidence>
<evidence type="ECO:0000313" key="3">
    <source>
        <dbReference type="EMBL" id="EPS41800.1"/>
    </source>
</evidence>
<feature type="compositionally biased region" description="Low complexity" evidence="1">
    <location>
        <begin position="744"/>
        <end position="757"/>
    </location>
</feature>
<feature type="chain" id="PRO_5004547744" evidence="2">
    <location>
        <begin position="23"/>
        <end position="806"/>
    </location>
</feature>
<feature type="compositionally biased region" description="Low complexity" evidence="1">
    <location>
        <begin position="318"/>
        <end position="389"/>
    </location>
</feature>
<keyword evidence="2" id="KW-0732">Signal</keyword>
<dbReference type="EMBL" id="AQGS01000153">
    <property type="protein sequence ID" value="EPS41800.1"/>
    <property type="molecule type" value="Genomic_DNA"/>
</dbReference>
<feature type="compositionally biased region" description="Low complexity" evidence="1">
    <location>
        <begin position="233"/>
        <end position="245"/>
    </location>
</feature>
<reference evidence="3 4" key="1">
    <citation type="journal article" date="2013" name="PLoS Genet.">
        <title>Genomic mechanisms accounting for the adaptation to parasitism in nematode-trapping fungi.</title>
        <authorList>
            <person name="Meerupati T."/>
            <person name="Andersson K.M."/>
            <person name="Friman E."/>
            <person name="Kumar D."/>
            <person name="Tunlid A."/>
            <person name="Ahren D."/>
        </authorList>
    </citation>
    <scope>NUCLEOTIDE SEQUENCE [LARGE SCALE GENOMIC DNA]</scope>
    <source>
        <strain evidence="3 4">CBS 200.50</strain>
    </source>
</reference>
<dbReference type="OrthoDB" id="5429732at2759"/>
<feature type="region of interest" description="Disordered" evidence="1">
    <location>
        <begin position="233"/>
        <end position="389"/>
    </location>
</feature>
<dbReference type="Proteomes" id="UP000015100">
    <property type="component" value="Unassembled WGS sequence"/>
</dbReference>
<protein>
    <submittedName>
        <fullName evidence="3">Uncharacterized protein</fullName>
    </submittedName>
</protein>
<sequence>MPSSFLLAALLAAVAIPKGSLAQVDSATTSISSYIVVTEFYNHPKKYSTSYTTDTYTITACDAAGPATSDTVDCKLRANAGDVFVVFSNATVTSTFTDSAAYSAFSSSIVNIEPTKSSGYAINGTSIIFLDNVNGTEVQRNYPCCQNDIFDELNVTISYTGPKVKYSACPTISIRYLVPEQENYITLEAGRHINDKNWKPFINGSSCASSRTKKGVVTRTPIVLVLKTAEPTTTTTHAEAASTVESLPTETGILSSSSQPADITTPSSSAVEELTSSSSIATSEAEPDTSSSTSFPTSEVSVLPSVENFSEPETIPITSRSSTATTSSFAASETMSVSLSTSDTNKQSSSTSQSVTTSEVPTTAVGTGLSGETTTTVTQSKSSISSATSSEFPSLSFGANSTAEILTPKETAGAESSVTPNFLRFAQLSVSDQSLDLLSESESEWPSFLPAGANWWDWWRAYEETVVYTWVGPQMYVPPKFIDGKWYDQSGSIMDVPDDWIVWGEKIQWPPFVTDDWPIGTSSRTKGAVSTPVKVKTQTGRTTIHTTQNGKPTDIVSSFTSLITEPPIRPSISTSLETSSFVTSIGGKPTTTSVVITHAFAIGPSSTTTSVGTSFVQTVIDGKTTMVPMVFTTTMVNPGETFSLFGRVTTVSTTINGTTAVVTLSLIAGSLVSAGGMPATNEAGFTTVVENNDGITYVVTNGVTKTLAVSGSIIDSSAFPPMTSGPATRAGKAIRGTFVTEVAGKTGTESSSAESTASGGGGGGDGATPSSGSNGSGERNAASKSISVSFIWVSGVISVMGLAYFL</sequence>
<gene>
    <name evidence="3" type="ORF">H072_4272</name>
</gene>
<feature type="compositionally biased region" description="Low complexity" evidence="1">
    <location>
        <begin position="267"/>
        <end position="301"/>
    </location>
</feature>
<proteinExistence type="predicted"/>
<evidence type="ECO:0000313" key="4">
    <source>
        <dbReference type="Proteomes" id="UP000015100"/>
    </source>
</evidence>
<dbReference type="HOGENOM" id="CLU_349500_0_0_1"/>
<feature type="compositionally biased region" description="Polar residues" evidence="1">
    <location>
        <begin position="246"/>
        <end position="266"/>
    </location>
</feature>
<feature type="region of interest" description="Disordered" evidence="1">
    <location>
        <begin position="744"/>
        <end position="779"/>
    </location>
</feature>
<organism evidence="3 4">
    <name type="scientific">Dactylellina haptotyla (strain CBS 200.50)</name>
    <name type="common">Nematode-trapping fungus</name>
    <name type="synonym">Monacrosporium haptotylum</name>
    <dbReference type="NCBI Taxonomy" id="1284197"/>
    <lineage>
        <taxon>Eukaryota</taxon>
        <taxon>Fungi</taxon>
        <taxon>Dikarya</taxon>
        <taxon>Ascomycota</taxon>
        <taxon>Pezizomycotina</taxon>
        <taxon>Orbiliomycetes</taxon>
        <taxon>Orbiliales</taxon>
        <taxon>Orbiliaceae</taxon>
        <taxon>Dactylellina</taxon>
    </lineage>
</organism>
<reference evidence="4" key="2">
    <citation type="submission" date="2013-04" db="EMBL/GenBank/DDBJ databases">
        <title>Genomic mechanisms accounting for the adaptation to parasitism in nematode-trapping fungi.</title>
        <authorList>
            <person name="Ahren D.G."/>
        </authorList>
    </citation>
    <scope>NUCLEOTIDE SEQUENCE [LARGE SCALE GENOMIC DNA]</scope>
    <source>
        <strain evidence="4">CBS 200.50</strain>
    </source>
</reference>
<dbReference type="AlphaFoldDB" id="S8AFI0"/>
<keyword evidence="4" id="KW-1185">Reference proteome</keyword>
<name>S8AFI0_DACHA</name>
<accession>S8AFI0</accession>
<comment type="caution">
    <text evidence="3">The sequence shown here is derived from an EMBL/GenBank/DDBJ whole genome shotgun (WGS) entry which is preliminary data.</text>
</comment>